<comment type="subcellular location">
    <subcellularLocation>
        <location evidence="1">Mitochondrion</location>
    </subcellularLocation>
</comment>
<name>Q2GTB8_CHAGB</name>
<dbReference type="SUPFAM" id="SSF56672">
    <property type="entry name" value="DNA/RNA polymerases"/>
    <property type="match status" value="1"/>
</dbReference>
<feature type="region of interest" description="Disordered" evidence="3">
    <location>
        <begin position="1360"/>
        <end position="1382"/>
    </location>
</feature>
<dbReference type="InterPro" id="IPR005135">
    <property type="entry name" value="Endo/exonuclease/phosphatase"/>
</dbReference>
<evidence type="ECO:0000256" key="3">
    <source>
        <dbReference type="SAM" id="MobiDB-lite"/>
    </source>
</evidence>
<evidence type="ECO:0000313" key="6">
    <source>
        <dbReference type="Proteomes" id="UP000001056"/>
    </source>
</evidence>
<dbReference type="PANTHER" id="PTHR33481:SF1">
    <property type="entry name" value="ENDONUCLEASE_EXONUCLEASE_PHOSPHATASE DOMAIN-CONTAINING PROTEIN-RELATED"/>
    <property type="match status" value="1"/>
</dbReference>
<feature type="region of interest" description="Disordered" evidence="3">
    <location>
        <begin position="815"/>
        <end position="834"/>
    </location>
</feature>
<evidence type="ECO:0000256" key="1">
    <source>
        <dbReference type="ARBA" id="ARBA00004173"/>
    </source>
</evidence>
<reference evidence="6" key="1">
    <citation type="journal article" date="2015" name="Genome Announc.">
        <title>Draft genome sequence of the cellulolytic fungus Chaetomium globosum.</title>
        <authorList>
            <person name="Cuomo C.A."/>
            <person name="Untereiner W.A."/>
            <person name="Ma L.-J."/>
            <person name="Grabherr M."/>
            <person name="Birren B.W."/>
        </authorList>
    </citation>
    <scope>NUCLEOTIDE SEQUENCE [LARGE SCALE GENOMIC DNA]</scope>
    <source>
        <strain evidence="6">ATCC 6205 / CBS 148.51 / DSM 1962 / NBRC 6347 / NRRL 1970</strain>
    </source>
</reference>
<dbReference type="GO" id="GO:0003824">
    <property type="term" value="F:catalytic activity"/>
    <property type="evidence" value="ECO:0007669"/>
    <property type="project" value="InterPro"/>
</dbReference>
<proteinExistence type="predicted"/>
<accession>Q2GTB8</accession>
<dbReference type="CDD" id="cd01650">
    <property type="entry name" value="RT_nLTR_like"/>
    <property type="match status" value="1"/>
</dbReference>
<dbReference type="OrthoDB" id="4842715at2759"/>
<dbReference type="RefSeq" id="XP_001226713.1">
    <property type="nucleotide sequence ID" value="XM_001226712.1"/>
</dbReference>
<dbReference type="Pfam" id="PF03372">
    <property type="entry name" value="Exo_endo_phos"/>
    <property type="match status" value="1"/>
</dbReference>
<feature type="compositionally biased region" description="Basic and acidic residues" evidence="3">
    <location>
        <begin position="24"/>
        <end position="35"/>
    </location>
</feature>
<dbReference type="InterPro" id="IPR043502">
    <property type="entry name" value="DNA/RNA_pol_sf"/>
</dbReference>
<sequence>MTTNPGRYGLGSSKRGVPSPSEFCKNKEEKGEIASRKVGQNRRNRQHSKALEKSYLTIPLATVRDQWRGRIPIENRGEARGLAKDLSDLFASQKQGHHHSKESLGGLTAAHLQKVVTEAVQAAVGPNRSATQGRSWAAVAAGPGQGLQAQPTKIIPQRADRELLVRGANVSADLAQRSPVEIIQAINQASTKQGAIAARKLPSGDTVVTFNDSNTKSWHSNNTQWIQQAFGEQAKEAGRTYAVLVKGLRKADLQGTTEEVFGGELGLWSVDKVKFRVPTNPGFTRATVLVALRDQEEARKACDQGIIWNAQLLDCEPYWAMLEPKQCFKCWKWGHIQRFCQKEALCGRCGTGAHGEGGRAGEALCPTQQGQVPCKCPCCGGRHPGWAKECPGRARAKQEAREAYQYRPRVFEPARTAAAEPITAPRSAFTYEKARPQEEEVLLWNTEGNKQALEALLEEAQYDLMAIQEPWINQQTKSTYCPRGSKYHLVHKASGRAAIFVSRKFDTGQWEYETSEEHCKVWFPGLGNSGLELWSIYNPLEDKTLLQTLLSRPAPAYPVVLAGDFNLHHPHWDRFGRYERKAEALLELALQWDLDLRTPAGTITRAPQGAQRGRTSTIDHFWASVGLQTTYYGLEYRGKSDHYPQILEADIGGPLPQQTQPGGWNWKMMDRRRVEAEAALLPEKIGLEDPGPQGLRAQVREQEGLKEAFNWLVEELQRIAEVATPRKKANRGHGSPWWSVEVQEAQGEARRAERECKAAPSEHNKERLNQGLRALAATINKEKTKTWRTTMQKATHKTDLLWSLERWARCRSFAPPDPPKLPALTGPPGGQDLSTHKEKAEALARRFYPNPEADLSDIEDPDLLEQWVPKFNIEEKVTVGDVRAVLSKISPWKAPGEDHLPIGLLKACGRPLFRVLAVLTEACFRIGWFPEIFKRAKTVVLQKPGKEPSTYRTPGGYRPIALLPTVGKVIEALVAERITSAAEAYGLLPAEQMGNREHRSTEVAIRLVVAQVQEAWRQKATASLLQLDISGAFDTVNHTRLLATLRLQGYPQWVVLWVKAWLSNRVAILHFDGQKTEDIPVIAGVPQGSPLSPILFILYIASLYQALKTAHPLVSIVGFADDTNLLAFGKNPEANTQQLEKAWKTCLQWAGTRGMAFAPQKCELIHFNKGRRQWENPVALAHPGASGYSTVKPVESARFLGVWLDWKLSWRAHQQAVERKLKTQDFALSRIAAKTWGPSLSRAREVYVKCIRSAIAYGAPSFHQPTAPRATGPKGPAKVLSKAQNRSLRIVVGAYKSAPIRCLETEAWVPPLDLYLNKRLADFEGRLQKQALQSGAGPEAERITTGHLITEACNKVYRRFNKRRKTRGRRPRQGPQSPTPTELAASVVAQWVNYKWKIGGKDRGSNTKEVVELAWQARWEQQRASQQSTTRQRVLNRRIADEDPPALLFTDKALMRHEGLTKAQSSLLSQARIGDIGLRDYLFRVKVPEVRTPYCECGRGRETVEHLVVWCPDPPLQRPWDGKEIRSHRDLQTVLRGVGARSRRFVRKVLGWLMDSGRLLEYRLARRLELETVDGEG</sequence>
<dbReference type="PROSITE" id="PS50878">
    <property type="entry name" value="RT_POL"/>
    <property type="match status" value="1"/>
</dbReference>
<dbReference type="VEuPathDB" id="FungiDB:CHGG_08786"/>
<dbReference type="InterPro" id="IPR000477">
    <property type="entry name" value="RT_dom"/>
</dbReference>
<dbReference type="HOGENOM" id="CLU_000680_23_6_1"/>
<keyword evidence="2" id="KW-0496">Mitochondrion</keyword>
<dbReference type="OMA" id="PSPSEFC"/>
<feature type="region of interest" description="Disordered" evidence="3">
    <location>
        <begin position="1"/>
        <end position="50"/>
    </location>
</feature>
<organism evidence="5 6">
    <name type="scientific">Chaetomium globosum (strain ATCC 6205 / CBS 148.51 / DSM 1962 / NBRC 6347 / NRRL 1970)</name>
    <name type="common">Soil fungus</name>
    <dbReference type="NCBI Taxonomy" id="306901"/>
    <lineage>
        <taxon>Eukaryota</taxon>
        <taxon>Fungi</taxon>
        <taxon>Dikarya</taxon>
        <taxon>Ascomycota</taxon>
        <taxon>Pezizomycotina</taxon>
        <taxon>Sordariomycetes</taxon>
        <taxon>Sordariomycetidae</taxon>
        <taxon>Sordariales</taxon>
        <taxon>Chaetomiaceae</taxon>
        <taxon>Chaetomium</taxon>
    </lineage>
</organism>
<dbReference type="PANTHER" id="PTHR33481">
    <property type="entry name" value="REVERSE TRANSCRIPTASE"/>
    <property type="match status" value="1"/>
</dbReference>
<evidence type="ECO:0000313" key="5">
    <source>
        <dbReference type="EMBL" id="EAQ84772.1"/>
    </source>
</evidence>
<dbReference type="InParanoid" id="Q2GTB8"/>
<dbReference type="Gene3D" id="3.60.10.10">
    <property type="entry name" value="Endonuclease/exonuclease/phosphatase"/>
    <property type="match status" value="1"/>
</dbReference>
<protein>
    <recommendedName>
        <fullName evidence="4">Reverse transcriptase domain-containing protein</fullName>
    </recommendedName>
</protein>
<dbReference type="Proteomes" id="UP000001056">
    <property type="component" value="Unassembled WGS sequence"/>
</dbReference>
<dbReference type="GeneID" id="4395656"/>
<evidence type="ECO:0000259" key="4">
    <source>
        <dbReference type="PROSITE" id="PS50878"/>
    </source>
</evidence>
<dbReference type="GO" id="GO:0005739">
    <property type="term" value="C:mitochondrion"/>
    <property type="evidence" value="ECO:0007669"/>
    <property type="project" value="UniProtKB-SubCell"/>
</dbReference>
<feature type="domain" description="Reverse transcriptase" evidence="4">
    <location>
        <begin position="922"/>
        <end position="1204"/>
    </location>
</feature>
<keyword evidence="6" id="KW-1185">Reference proteome</keyword>
<feature type="compositionally biased region" description="Basic residues" evidence="3">
    <location>
        <begin position="39"/>
        <end position="48"/>
    </location>
</feature>
<dbReference type="EMBL" id="CH408034">
    <property type="protein sequence ID" value="EAQ84772.1"/>
    <property type="molecule type" value="Genomic_DNA"/>
</dbReference>
<dbReference type="eggNOG" id="KOG1075">
    <property type="taxonomic scope" value="Eukaryota"/>
</dbReference>
<feature type="compositionally biased region" description="Basic residues" evidence="3">
    <location>
        <begin position="1360"/>
        <end position="1372"/>
    </location>
</feature>
<dbReference type="InterPro" id="IPR036691">
    <property type="entry name" value="Endo/exonu/phosph_ase_sf"/>
</dbReference>
<dbReference type="SUPFAM" id="SSF56219">
    <property type="entry name" value="DNase I-like"/>
    <property type="match status" value="1"/>
</dbReference>
<dbReference type="Pfam" id="PF00078">
    <property type="entry name" value="RVT_1"/>
    <property type="match status" value="1"/>
</dbReference>
<gene>
    <name evidence="5" type="ORF">CHGG_08786</name>
</gene>
<evidence type="ECO:0000256" key="2">
    <source>
        <dbReference type="ARBA" id="ARBA00023128"/>
    </source>
</evidence>